<protein>
    <submittedName>
        <fullName evidence="2">Uncharacterized protein</fullName>
    </submittedName>
</protein>
<evidence type="ECO:0000313" key="3">
    <source>
        <dbReference type="Proteomes" id="UP001141806"/>
    </source>
</evidence>
<dbReference type="Proteomes" id="UP001141806">
    <property type="component" value="Unassembled WGS sequence"/>
</dbReference>
<feature type="region of interest" description="Disordered" evidence="1">
    <location>
        <begin position="26"/>
        <end position="55"/>
    </location>
</feature>
<feature type="compositionally biased region" description="Low complexity" evidence="1">
    <location>
        <begin position="86"/>
        <end position="97"/>
    </location>
</feature>
<feature type="region of interest" description="Disordered" evidence="1">
    <location>
        <begin position="86"/>
        <end position="105"/>
    </location>
</feature>
<dbReference type="AlphaFoldDB" id="A0A9Q0QRW1"/>
<feature type="compositionally biased region" description="Basic and acidic residues" evidence="1">
    <location>
        <begin position="26"/>
        <end position="42"/>
    </location>
</feature>
<keyword evidence="3" id="KW-1185">Reference proteome</keyword>
<feature type="region of interest" description="Disordered" evidence="1">
    <location>
        <begin position="131"/>
        <end position="157"/>
    </location>
</feature>
<gene>
    <name evidence="2" type="ORF">NE237_002829</name>
</gene>
<evidence type="ECO:0000256" key="1">
    <source>
        <dbReference type="SAM" id="MobiDB-lite"/>
    </source>
</evidence>
<proteinExistence type="predicted"/>
<accession>A0A9Q0QRW1</accession>
<name>A0A9Q0QRW1_9MAGN</name>
<evidence type="ECO:0000313" key="2">
    <source>
        <dbReference type="EMBL" id="KAJ4969730.1"/>
    </source>
</evidence>
<comment type="caution">
    <text evidence="2">The sequence shown here is derived from an EMBL/GenBank/DDBJ whole genome shotgun (WGS) entry which is preliminary data.</text>
</comment>
<sequence>MQPKRKTTIVGTSKSKKIKTAMVHEMLSKGEGNKSRAQEVRAKSLVPSSPSGKGYVLKIPATPDIEEAPSSFVSASTISEVGKVSTSFSTSKSPSKSPMEDTQPLLDTGVHSTARVILEWEPRPIPTVVPTADPSIFPESNKGKGVVKEQVPSRSMSPSPTGALYWPKWSIKNMASGMNSPDIAYQLLSTIGGCTSANRYEVLLLPSSDHGSKVLQAREINLERHLLDPERMRDKVVIVYRSYSKKNEALAKELQGMKKRAAKDQYEIAQLKSALDVERQERACLIANLDAEKRRFDDAIFTNFIWSPI</sequence>
<dbReference type="EMBL" id="JAMYWD010000005">
    <property type="protein sequence ID" value="KAJ4969730.1"/>
    <property type="molecule type" value="Genomic_DNA"/>
</dbReference>
<reference evidence="2" key="1">
    <citation type="journal article" date="2023" name="Plant J.">
        <title>The genome of the king protea, Protea cynaroides.</title>
        <authorList>
            <person name="Chang J."/>
            <person name="Duong T.A."/>
            <person name="Schoeman C."/>
            <person name="Ma X."/>
            <person name="Roodt D."/>
            <person name="Barker N."/>
            <person name="Li Z."/>
            <person name="Van de Peer Y."/>
            <person name="Mizrachi E."/>
        </authorList>
    </citation>
    <scope>NUCLEOTIDE SEQUENCE</scope>
    <source>
        <tissue evidence="2">Young leaves</tissue>
    </source>
</reference>
<organism evidence="2 3">
    <name type="scientific">Protea cynaroides</name>
    <dbReference type="NCBI Taxonomy" id="273540"/>
    <lineage>
        <taxon>Eukaryota</taxon>
        <taxon>Viridiplantae</taxon>
        <taxon>Streptophyta</taxon>
        <taxon>Embryophyta</taxon>
        <taxon>Tracheophyta</taxon>
        <taxon>Spermatophyta</taxon>
        <taxon>Magnoliopsida</taxon>
        <taxon>Proteales</taxon>
        <taxon>Proteaceae</taxon>
        <taxon>Protea</taxon>
    </lineage>
</organism>